<feature type="transmembrane region" description="Helical" evidence="1">
    <location>
        <begin position="31"/>
        <end position="52"/>
    </location>
</feature>
<reference evidence="2 3" key="1">
    <citation type="submission" date="2014-07" db="EMBL/GenBank/DDBJ databases">
        <title>Complete genome sequence of a moderately halophilic bacterium Terribacillus aidingensis MP602, isolated from Cryptomeria fortunei in Tianmu mountain in China.</title>
        <authorList>
            <person name="Wang Y."/>
            <person name="Lu P."/>
            <person name="Zhang L."/>
        </authorList>
    </citation>
    <scope>NUCLEOTIDE SEQUENCE [LARGE SCALE GENOMIC DNA]</scope>
    <source>
        <strain evidence="2 3">MP602</strain>
    </source>
</reference>
<gene>
    <name evidence="2" type="ORF">GZ22_14920</name>
</gene>
<sequence>MDFSLLLLAFSGIALLSIGVLRHFTKNPFVLFIPAAITALLLLVTSIFSFLFQEEIIKGTLYIFATILCGLFVLLLFLPPFRK</sequence>
<feature type="transmembrane region" description="Helical" evidence="1">
    <location>
        <begin position="59"/>
        <end position="78"/>
    </location>
</feature>
<dbReference type="OrthoDB" id="2972949at2"/>
<dbReference type="Proteomes" id="UP000027980">
    <property type="component" value="Chromosome"/>
</dbReference>
<accession>A0A075LM28</accession>
<evidence type="ECO:0000313" key="2">
    <source>
        <dbReference type="EMBL" id="AIF67800.1"/>
    </source>
</evidence>
<organism evidence="2 3">
    <name type="scientific">Terribacillus saccharophilus</name>
    <dbReference type="NCBI Taxonomy" id="361277"/>
    <lineage>
        <taxon>Bacteria</taxon>
        <taxon>Bacillati</taxon>
        <taxon>Bacillota</taxon>
        <taxon>Bacilli</taxon>
        <taxon>Bacillales</taxon>
        <taxon>Bacillaceae</taxon>
        <taxon>Terribacillus</taxon>
    </lineage>
</organism>
<dbReference type="HOGENOM" id="CLU_2541449_0_0_9"/>
<dbReference type="EMBL" id="CP008876">
    <property type="protein sequence ID" value="AIF67800.1"/>
    <property type="molecule type" value="Genomic_DNA"/>
</dbReference>
<evidence type="ECO:0000256" key="1">
    <source>
        <dbReference type="SAM" id="Phobius"/>
    </source>
</evidence>
<keyword evidence="1" id="KW-0812">Transmembrane</keyword>
<name>A0A075LM28_9BACI</name>
<keyword evidence="1" id="KW-1133">Transmembrane helix</keyword>
<keyword evidence="1" id="KW-0472">Membrane</keyword>
<dbReference type="AlphaFoldDB" id="A0A075LM28"/>
<dbReference type="GeneID" id="34221826"/>
<protein>
    <recommendedName>
        <fullName evidence="4">YesK-like protein</fullName>
    </recommendedName>
</protein>
<proteinExistence type="predicted"/>
<evidence type="ECO:0000313" key="3">
    <source>
        <dbReference type="Proteomes" id="UP000027980"/>
    </source>
</evidence>
<dbReference type="KEGG" id="tap:GZ22_14920"/>
<evidence type="ECO:0008006" key="4">
    <source>
        <dbReference type="Google" id="ProtNLM"/>
    </source>
</evidence>
<dbReference type="RefSeq" id="WP_038563918.1">
    <property type="nucleotide sequence ID" value="NZ_CP008876.1"/>
</dbReference>